<dbReference type="STRING" id="407234.SAMN05421795_11111"/>
<dbReference type="Proteomes" id="UP000186098">
    <property type="component" value="Unassembled WGS sequence"/>
</dbReference>
<feature type="domain" description="DnaD N-terminal" evidence="2">
    <location>
        <begin position="39"/>
        <end position="134"/>
    </location>
</feature>
<dbReference type="AlphaFoldDB" id="A0A1N7MXG4"/>
<evidence type="ECO:0000256" key="1">
    <source>
        <dbReference type="SAM" id="MobiDB-lite"/>
    </source>
</evidence>
<evidence type="ECO:0000313" key="3">
    <source>
        <dbReference type="EMBL" id="SIS90579.1"/>
    </source>
</evidence>
<feature type="compositionally biased region" description="Low complexity" evidence="1">
    <location>
        <begin position="157"/>
        <end position="177"/>
    </location>
</feature>
<dbReference type="Gene3D" id="1.10.10.10">
    <property type="entry name" value="Winged helix-like DNA-binding domain superfamily/Winged helix DNA-binding domain"/>
    <property type="match status" value="1"/>
</dbReference>
<keyword evidence="4" id="KW-1185">Reference proteome</keyword>
<feature type="region of interest" description="Disordered" evidence="1">
    <location>
        <begin position="138"/>
        <end position="177"/>
    </location>
</feature>
<dbReference type="Pfam" id="PF21984">
    <property type="entry name" value="DnaD_N"/>
    <property type="match status" value="1"/>
</dbReference>
<dbReference type="RefSeq" id="WP_076367590.1">
    <property type="nucleotide sequence ID" value="NZ_FTOM01000011.1"/>
</dbReference>
<organism evidence="3 4">
    <name type="scientific">Phaeovulum vinaykumarii</name>
    <dbReference type="NCBI Taxonomy" id="407234"/>
    <lineage>
        <taxon>Bacteria</taxon>
        <taxon>Pseudomonadati</taxon>
        <taxon>Pseudomonadota</taxon>
        <taxon>Alphaproteobacteria</taxon>
        <taxon>Rhodobacterales</taxon>
        <taxon>Paracoccaceae</taxon>
        <taxon>Phaeovulum</taxon>
    </lineage>
</organism>
<gene>
    <name evidence="3" type="ORF">SAMN05421795_11111</name>
</gene>
<evidence type="ECO:0000313" key="4">
    <source>
        <dbReference type="Proteomes" id="UP000186098"/>
    </source>
</evidence>
<sequence>MPQRKTSHHKAEAPPAKRQKSSTERIFGPAVMSHGFTGVPNILVRGQKRLGLNTAQFNILVQLLSYWMDPAKPPFPSKRKLLERLDMSETTLQKHIRDLEAQGFLRREQQTTAAGDFGSNIYHLDGLVRKLKKLAPDFDDERAEREAARQKTERPNARANARAAAAKQRATTAKTED</sequence>
<feature type="compositionally biased region" description="Basic and acidic residues" evidence="1">
    <location>
        <begin position="142"/>
        <end position="156"/>
    </location>
</feature>
<dbReference type="InterPro" id="IPR053843">
    <property type="entry name" value="DnaD_N"/>
</dbReference>
<dbReference type="InterPro" id="IPR036390">
    <property type="entry name" value="WH_DNA-bd_sf"/>
</dbReference>
<dbReference type="EMBL" id="FTOM01000011">
    <property type="protein sequence ID" value="SIS90579.1"/>
    <property type="molecule type" value="Genomic_DNA"/>
</dbReference>
<evidence type="ECO:0000259" key="2">
    <source>
        <dbReference type="Pfam" id="PF21984"/>
    </source>
</evidence>
<feature type="region of interest" description="Disordered" evidence="1">
    <location>
        <begin position="1"/>
        <end position="24"/>
    </location>
</feature>
<protein>
    <submittedName>
        <fullName evidence="3">Predicted transcriptional regulator</fullName>
    </submittedName>
</protein>
<accession>A0A1N7MXG4</accession>
<proteinExistence type="predicted"/>
<dbReference type="SUPFAM" id="SSF46785">
    <property type="entry name" value="Winged helix' DNA-binding domain"/>
    <property type="match status" value="1"/>
</dbReference>
<dbReference type="InterPro" id="IPR036388">
    <property type="entry name" value="WH-like_DNA-bd_sf"/>
</dbReference>
<dbReference type="OrthoDB" id="7351634at2"/>
<name>A0A1N7MXG4_9RHOB</name>
<reference evidence="4" key="1">
    <citation type="submission" date="2017-01" db="EMBL/GenBank/DDBJ databases">
        <authorList>
            <person name="Varghese N."/>
            <person name="Submissions S."/>
        </authorList>
    </citation>
    <scope>NUCLEOTIDE SEQUENCE [LARGE SCALE GENOMIC DNA]</scope>
    <source>
        <strain evidence="4">DSM 18714</strain>
    </source>
</reference>